<dbReference type="RefSeq" id="WP_057051161.1">
    <property type="nucleotide sequence ID" value="NZ_JAESHQ010000174.1"/>
</dbReference>
<protein>
    <submittedName>
        <fullName evidence="1">Uncharacterized protein</fullName>
    </submittedName>
</protein>
<reference evidence="1 2" key="1">
    <citation type="submission" date="2015-10" db="EMBL/GenBank/DDBJ databases">
        <title>The utility of whole genome sequencing in characterizing Acinetobacter epidemiology and analyzing hospital outbreaks.</title>
        <authorList>
            <person name="Ozer E.A."/>
            <person name="Fitzpatrick M.A."/>
            <person name="Hauser A.R."/>
        </authorList>
    </citation>
    <scope>NUCLEOTIDE SEQUENCE [LARGE SCALE GENOMIC DNA]</scope>
    <source>
        <strain evidence="1 2">ABBL059</strain>
    </source>
</reference>
<sequence length="109" mass="12430">MKEFNFPINSQLVRVNHILATDLPYDSSHDGYPDDYHVAIDIQNYALAFSDCARIVSKSTMKSVKIRTGHSLKYAEKILVDGYEFFIVSSNSEISKLEKANIPTYIPRK</sequence>
<evidence type="ECO:0000313" key="2">
    <source>
        <dbReference type="Proteomes" id="UP000051322"/>
    </source>
</evidence>
<organism evidence="1 2">
    <name type="scientific">Acinetobacter baumannii</name>
    <dbReference type="NCBI Taxonomy" id="470"/>
    <lineage>
        <taxon>Bacteria</taxon>
        <taxon>Pseudomonadati</taxon>
        <taxon>Pseudomonadota</taxon>
        <taxon>Gammaproteobacteria</taxon>
        <taxon>Moraxellales</taxon>
        <taxon>Moraxellaceae</taxon>
        <taxon>Acinetobacter</taxon>
        <taxon>Acinetobacter calcoaceticus/baumannii complex</taxon>
    </lineage>
</organism>
<accession>A0AB73FCS0</accession>
<name>A0AB73FCS0_ACIBA</name>
<gene>
    <name evidence="1" type="ORF">APD06_06925</name>
</gene>
<dbReference type="EMBL" id="LLFE01000097">
    <property type="protein sequence ID" value="KQD16249.1"/>
    <property type="molecule type" value="Genomic_DNA"/>
</dbReference>
<proteinExistence type="predicted"/>
<dbReference type="Proteomes" id="UP000051322">
    <property type="component" value="Unassembled WGS sequence"/>
</dbReference>
<dbReference type="AlphaFoldDB" id="A0AB73FCS0"/>
<evidence type="ECO:0000313" key="1">
    <source>
        <dbReference type="EMBL" id="KQD16249.1"/>
    </source>
</evidence>
<comment type="caution">
    <text evidence="1">The sequence shown here is derived from an EMBL/GenBank/DDBJ whole genome shotgun (WGS) entry which is preliminary data.</text>
</comment>